<dbReference type="AlphaFoldDB" id="A0AAN5HYK4"/>
<feature type="region of interest" description="Disordered" evidence="1">
    <location>
        <begin position="69"/>
        <end position="99"/>
    </location>
</feature>
<feature type="compositionally biased region" description="Polar residues" evidence="1">
    <location>
        <begin position="90"/>
        <end position="99"/>
    </location>
</feature>
<dbReference type="EMBL" id="BTRK01000004">
    <property type="protein sequence ID" value="GMR45658.1"/>
    <property type="molecule type" value="Genomic_DNA"/>
</dbReference>
<reference evidence="3" key="1">
    <citation type="submission" date="2022-10" db="EMBL/GenBank/DDBJ databases">
        <title>Genome assembly of Pristionchus species.</title>
        <authorList>
            <person name="Yoshida K."/>
            <person name="Sommer R.J."/>
        </authorList>
    </citation>
    <scope>NUCLEOTIDE SEQUENCE [LARGE SCALE GENOMIC DNA]</scope>
    <source>
        <strain evidence="3">RS5460</strain>
    </source>
</reference>
<protein>
    <submittedName>
        <fullName evidence="2">Uncharacterized protein</fullName>
    </submittedName>
</protein>
<gene>
    <name evidence="2" type="ORF">PMAYCL1PPCAC_15854</name>
</gene>
<comment type="caution">
    <text evidence="2">The sequence shown here is derived from an EMBL/GenBank/DDBJ whole genome shotgun (WGS) entry which is preliminary data.</text>
</comment>
<evidence type="ECO:0000313" key="3">
    <source>
        <dbReference type="Proteomes" id="UP001328107"/>
    </source>
</evidence>
<organism evidence="2 3">
    <name type="scientific">Pristionchus mayeri</name>
    <dbReference type="NCBI Taxonomy" id="1317129"/>
    <lineage>
        <taxon>Eukaryota</taxon>
        <taxon>Metazoa</taxon>
        <taxon>Ecdysozoa</taxon>
        <taxon>Nematoda</taxon>
        <taxon>Chromadorea</taxon>
        <taxon>Rhabditida</taxon>
        <taxon>Rhabditina</taxon>
        <taxon>Diplogasteromorpha</taxon>
        <taxon>Diplogasteroidea</taxon>
        <taxon>Neodiplogasteridae</taxon>
        <taxon>Pristionchus</taxon>
    </lineage>
</organism>
<feature type="non-terminal residue" evidence="2">
    <location>
        <position position="99"/>
    </location>
</feature>
<accession>A0AAN5HYK4</accession>
<sequence length="99" mass="11048">LHSSDEEVGARRQKVDVTEILVLAHPLLVSVREARRLVLDVVVLQHLIDVLVDVLVELKKNLMKPGDCVPSNHWPVSNPGKDERDHQSIRCCQSSPPSS</sequence>
<feature type="non-terminal residue" evidence="2">
    <location>
        <position position="1"/>
    </location>
</feature>
<evidence type="ECO:0000313" key="2">
    <source>
        <dbReference type="EMBL" id="GMR45658.1"/>
    </source>
</evidence>
<proteinExistence type="predicted"/>
<evidence type="ECO:0000256" key="1">
    <source>
        <dbReference type="SAM" id="MobiDB-lite"/>
    </source>
</evidence>
<keyword evidence="3" id="KW-1185">Reference proteome</keyword>
<name>A0AAN5HYK4_9BILA</name>
<dbReference type="Proteomes" id="UP001328107">
    <property type="component" value="Unassembled WGS sequence"/>
</dbReference>